<dbReference type="AlphaFoldDB" id="A0AB35HLW3"/>
<keyword evidence="3" id="KW-0805">Transcription regulation</keyword>
<dbReference type="Pfam" id="PF00717">
    <property type="entry name" value="Peptidase_S24"/>
    <property type="match status" value="1"/>
</dbReference>
<feature type="domain" description="HTH cro/C1-type" evidence="6">
    <location>
        <begin position="5"/>
        <end position="60"/>
    </location>
</feature>
<dbReference type="InterPro" id="IPR010982">
    <property type="entry name" value="Lambda_DNA-bd_dom_sf"/>
</dbReference>
<protein>
    <submittedName>
        <fullName evidence="7">Helix-turn-helix transcriptional regulator</fullName>
    </submittedName>
</protein>
<evidence type="ECO:0000313" key="8">
    <source>
        <dbReference type="Proteomes" id="UP001057280"/>
    </source>
</evidence>
<dbReference type="InterPro" id="IPR001387">
    <property type="entry name" value="Cro/C1-type_HTH"/>
</dbReference>
<sequence>MNNIIKEKRLENNMTLEQLGDKVGVGKSTVRKWENGMIENMRRDNIVKLSKALDIPVTDILGINKNDMPEDITTIYNQLNSDRQTKVYNYAQHELEEQNKVIDINEKKGIYLQSKVSAGTGVLDLDPTYGETISYDGEIPNHYDLAFLVSGNSMTPTFEDGEIIFVEKYPNPINGAIMVVQIDEQAYIKKVYLEKDNLRLVSLNQDYDDILANEDNNIRIVGKVVF</sequence>
<name>A0AB35HLW3_TETHA</name>
<reference evidence="7" key="2">
    <citation type="journal article" date="2021" name="BMC Microbiol.">
        <title>The diversity among the species Tetragenococcus halophilus including new isolates from a lupine seed fermentation.</title>
        <authorList>
            <person name="Link T."/>
            <person name="Vogel R.F."/>
            <person name="Ehrmann M.A."/>
        </authorList>
    </citation>
    <scope>NUCLEOTIDE SEQUENCE</scope>
    <source>
        <strain evidence="7">TMW 2.2257</strain>
    </source>
</reference>
<dbReference type="GO" id="GO:0003677">
    <property type="term" value="F:DNA binding"/>
    <property type="evidence" value="ECO:0007669"/>
    <property type="project" value="UniProtKB-KW"/>
</dbReference>
<keyword evidence="4" id="KW-0238">DNA-binding</keyword>
<dbReference type="SUPFAM" id="SSF47413">
    <property type="entry name" value="lambda repressor-like DNA-binding domains"/>
    <property type="match status" value="1"/>
</dbReference>
<dbReference type="InterPro" id="IPR019756">
    <property type="entry name" value="Pept_S26A_signal_pept_1_Ser-AS"/>
</dbReference>
<dbReference type="SMART" id="SM00530">
    <property type="entry name" value="HTH_XRE"/>
    <property type="match status" value="1"/>
</dbReference>
<dbReference type="InterPro" id="IPR039418">
    <property type="entry name" value="LexA-like"/>
</dbReference>
<evidence type="ECO:0000256" key="3">
    <source>
        <dbReference type="ARBA" id="ARBA00023015"/>
    </source>
</evidence>
<evidence type="ECO:0000259" key="6">
    <source>
        <dbReference type="PROSITE" id="PS50943"/>
    </source>
</evidence>
<organism evidence="7 8">
    <name type="scientific">Tetragenococcus halophilus</name>
    <name type="common">Pediococcus halophilus</name>
    <dbReference type="NCBI Taxonomy" id="51669"/>
    <lineage>
        <taxon>Bacteria</taxon>
        <taxon>Bacillati</taxon>
        <taxon>Bacillota</taxon>
        <taxon>Bacilli</taxon>
        <taxon>Lactobacillales</taxon>
        <taxon>Enterococcaceae</taxon>
        <taxon>Tetragenococcus</taxon>
    </lineage>
</organism>
<keyword evidence="5" id="KW-0804">Transcription</keyword>
<accession>A0AB35HLW3</accession>
<dbReference type="GO" id="GO:0016020">
    <property type="term" value="C:membrane"/>
    <property type="evidence" value="ECO:0007669"/>
    <property type="project" value="InterPro"/>
</dbReference>
<dbReference type="SUPFAM" id="SSF51306">
    <property type="entry name" value="LexA/Signal peptidase"/>
    <property type="match status" value="1"/>
</dbReference>
<dbReference type="CDD" id="cd00093">
    <property type="entry name" value="HTH_XRE"/>
    <property type="match status" value="1"/>
</dbReference>
<keyword evidence="1" id="KW-0645">Protease</keyword>
<dbReference type="PROSITE" id="PS00501">
    <property type="entry name" value="SPASE_I_1"/>
    <property type="match status" value="1"/>
</dbReference>
<evidence type="ECO:0000256" key="2">
    <source>
        <dbReference type="ARBA" id="ARBA00022801"/>
    </source>
</evidence>
<dbReference type="Gene3D" id="1.10.260.40">
    <property type="entry name" value="lambda repressor-like DNA-binding domains"/>
    <property type="match status" value="1"/>
</dbReference>
<evidence type="ECO:0000313" key="7">
    <source>
        <dbReference type="EMBL" id="MCO8297226.1"/>
    </source>
</evidence>
<dbReference type="RefSeq" id="WP_338147140.1">
    <property type="nucleotide sequence ID" value="NZ_JACACB010000003.1"/>
</dbReference>
<dbReference type="Pfam" id="PF01381">
    <property type="entry name" value="HTH_3"/>
    <property type="match status" value="1"/>
</dbReference>
<reference evidence="7" key="1">
    <citation type="submission" date="2020-06" db="EMBL/GenBank/DDBJ databases">
        <authorList>
            <person name="Link T."/>
            <person name="Ehrmann M."/>
        </authorList>
    </citation>
    <scope>NUCLEOTIDE SEQUENCE</scope>
    <source>
        <strain evidence="7">TMW 2.2257</strain>
    </source>
</reference>
<dbReference type="PANTHER" id="PTHR40661">
    <property type="match status" value="1"/>
</dbReference>
<keyword evidence="2" id="KW-0378">Hydrolase</keyword>
<comment type="caution">
    <text evidence="7">The sequence shown here is derived from an EMBL/GenBank/DDBJ whole genome shotgun (WGS) entry which is preliminary data.</text>
</comment>
<gene>
    <name evidence="7" type="ORF">HXW75_01925</name>
</gene>
<evidence type="ECO:0000256" key="5">
    <source>
        <dbReference type="ARBA" id="ARBA00023163"/>
    </source>
</evidence>
<dbReference type="Proteomes" id="UP001057280">
    <property type="component" value="Unassembled WGS sequence"/>
</dbReference>
<dbReference type="InterPro" id="IPR036286">
    <property type="entry name" value="LexA/Signal_pep-like_sf"/>
</dbReference>
<proteinExistence type="predicted"/>
<dbReference type="CDD" id="cd06529">
    <property type="entry name" value="S24_LexA-like"/>
    <property type="match status" value="1"/>
</dbReference>
<dbReference type="EMBL" id="JACACB010000003">
    <property type="protein sequence ID" value="MCO8297226.1"/>
    <property type="molecule type" value="Genomic_DNA"/>
</dbReference>
<dbReference type="GO" id="GO:0004252">
    <property type="term" value="F:serine-type endopeptidase activity"/>
    <property type="evidence" value="ECO:0007669"/>
    <property type="project" value="InterPro"/>
</dbReference>
<dbReference type="GO" id="GO:0006508">
    <property type="term" value="P:proteolysis"/>
    <property type="evidence" value="ECO:0007669"/>
    <property type="project" value="UniProtKB-KW"/>
</dbReference>
<evidence type="ECO:0000256" key="1">
    <source>
        <dbReference type="ARBA" id="ARBA00022670"/>
    </source>
</evidence>
<dbReference type="Gene3D" id="2.10.109.10">
    <property type="entry name" value="Umud Fragment, subunit A"/>
    <property type="match status" value="1"/>
</dbReference>
<evidence type="ECO:0000256" key="4">
    <source>
        <dbReference type="ARBA" id="ARBA00023125"/>
    </source>
</evidence>
<dbReference type="InterPro" id="IPR015927">
    <property type="entry name" value="Peptidase_S24_S26A/B/C"/>
</dbReference>
<dbReference type="PROSITE" id="PS50943">
    <property type="entry name" value="HTH_CROC1"/>
    <property type="match status" value="1"/>
</dbReference>
<dbReference type="PANTHER" id="PTHR40661:SF1">
    <property type="entry name" value="HTH CRO_C1-TYPE DOMAIN-CONTAINING PROTEIN"/>
    <property type="match status" value="1"/>
</dbReference>